<dbReference type="PROSITE" id="PS00217">
    <property type="entry name" value="SUGAR_TRANSPORT_2"/>
    <property type="match status" value="1"/>
</dbReference>
<feature type="transmembrane region" description="Helical" evidence="9">
    <location>
        <begin position="41"/>
        <end position="64"/>
    </location>
</feature>
<dbReference type="InterPro" id="IPR036259">
    <property type="entry name" value="MFS_trans_sf"/>
</dbReference>
<accession>A0ABD0Y7B7</accession>
<feature type="transmembrane region" description="Helical" evidence="9">
    <location>
        <begin position="280"/>
        <end position="303"/>
    </location>
</feature>
<dbReference type="Proteomes" id="UP001558652">
    <property type="component" value="Unassembled WGS sequence"/>
</dbReference>
<keyword evidence="7 9" id="KW-0472">Membrane</keyword>
<comment type="similarity">
    <text evidence="8">Belongs to the major facilitator superfamily. Sugar transporter (TC 2.A.1.1) family. Trehalose transporter subfamily.</text>
</comment>
<dbReference type="SUPFAM" id="SSF103473">
    <property type="entry name" value="MFS general substrate transporter"/>
    <property type="match status" value="1"/>
</dbReference>
<evidence type="ECO:0000256" key="3">
    <source>
        <dbReference type="ARBA" id="ARBA00022475"/>
    </source>
</evidence>
<dbReference type="AlphaFoldDB" id="A0ABD0Y7B7"/>
<keyword evidence="2" id="KW-0813">Transport</keyword>
<evidence type="ECO:0000313" key="11">
    <source>
        <dbReference type="EMBL" id="KAL1122919.1"/>
    </source>
</evidence>
<gene>
    <name evidence="11" type="ORF">AAG570_003244</name>
</gene>
<feature type="domain" description="Major facilitator superfamily (MFS) profile" evidence="10">
    <location>
        <begin position="1"/>
        <end position="370"/>
    </location>
</feature>
<name>A0ABD0Y7B7_9HEMI</name>
<dbReference type="PANTHER" id="PTHR48021:SF96">
    <property type="entry name" value="FACILITATED TREHALOSE TRANSPORTER TRET1-1-RELATED"/>
    <property type="match status" value="1"/>
</dbReference>
<keyword evidence="5 9" id="KW-0812">Transmembrane</keyword>
<dbReference type="InterPro" id="IPR050549">
    <property type="entry name" value="MFS_Trehalose_Transporter"/>
</dbReference>
<sequence length="406" mass="43474">MGSLLTGPVVEFAGRRRVLLVAGAMFSAAWAAIACANSPANLILARALTGFCVGVVLPSAQVYVSECAHTGVRGVVGSMPSVFMAGGILSSYLAGSWLSWDRLAVVSALFPLALTCSLWWLPESPGWLRSRGRLKEAAASARWLHLEPLPAPDLSVFTVSSAPQPAPPPEDVPPGRAPLLLPFFLVTALLVFQQVSGVDVLVFYTVAVFRAAGFRDDRSGTILVGLFQLVATALSLFTVDRFGRRVLLVASGVVMSAAMFCLGGYFFLRDRNMADSLGSLPLLSQLLFVTGFSIGYGNVPFVLMGELLPSSHRSVLSSLASAFNLGSMFVVIKTYPDLAVALGQHGVFWMYSFFCLASCFFVVLMLPETKGKSLEEIELLFLGDVKKETAPGTEAEKKGSEEKLDE</sequence>
<dbReference type="Pfam" id="PF00083">
    <property type="entry name" value="Sugar_tr"/>
    <property type="match status" value="1"/>
</dbReference>
<feature type="transmembrane region" description="Helical" evidence="9">
    <location>
        <begin position="103"/>
        <end position="121"/>
    </location>
</feature>
<reference evidence="11 12" key="1">
    <citation type="submission" date="2024-07" db="EMBL/GenBank/DDBJ databases">
        <title>Chromosome-level genome assembly of the water stick insect Ranatra chinensis (Heteroptera: Nepidae).</title>
        <authorList>
            <person name="Liu X."/>
        </authorList>
    </citation>
    <scope>NUCLEOTIDE SEQUENCE [LARGE SCALE GENOMIC DNA]</scope>
    <source>
        <strain evidence="11">Cailab_2021Rc</strain>
        <tissue evidence="11">Muscle</tissue>
    </source>
</reference>
<evidence type="ECO:0000259" key="10">
    <source>
        <dbReference type="PROSITE" id="PS50850"/>
    </source>
</evidence>
<evidence type="ECO:0000256" key="7">
    <source>
        <dbReference type="ARBA" id="ARBA00023136"/>
    </source>
</evidence>
<protein>
    <recommendedName>
        <fullName evidence="10">Major facilitator superfamily (MFS) profile domain-containing protein</fullName>
    </recommendedName>
</protein>
<dbReference type="InterPro" id="IPR020846">
    <property type="entry name" value="MFS_dom"/>
</dbReference>
<dbReference type="PANTHER" id="PTHR48021">
    <property type="match status" value="1"/>
</dbReference>
<comment type="subcellular location">
    <subcellularLocation>
        <location evidence="1">Cell membrane</location>
        <topology evidence="1">Multi-pass membrane protein</topology>
    </subcellularLocation>
</comment>
<dbReference type="GO" id="GO:0005886">
    <property type="term" value="C:plasma membrane"/>
    <property type="evidence" value="ECO:0007669"/>
    <property type="project" value="UniProtKB-SubCell"/>
</dbReference>
<keyword evidence="6 9" id="KW-1133">Transmembrane helix</keyword>
<feature type="transmembrane region" description="Helical" evidence="9">
    <location>
        <begin position="347"/>
        <end position="366"/>
    </location>
</feature>
<dbReference type="InterPro" id="IPR003663">
    <property type="entry name" value="Sugar/inositol_transpt"/>
</dbReference>
<keyword evidence="12" id="KW-1185">Reference proteome</keyword>
<dbReference type="FunFam" id="1.20.1250.20:FF:000218">
    <property type="entry name" value="facilitated trehalose transporter Tret1"/>
    <property type="match status" value="1"/>
</dbReference>
<keyword evidence="3" id="KW-1003">Cell membrane</keyword>
<feature type="transmembrane region" description="Helical" evidence="9">
    <location>
        <begin position="315"/>
        <end position="335"/>
    </location>
</feature>
<dbReference type="PROSITE" id="PS00216">
    <property type="entry name" value="SUGAR_TRANSPORT_1"/>
    <property type="match status" value="2"/>
</dbReference>
<evidence type="ECO:0000256" key="5">
    <source>
        <dbReference type="ARBA" id="ARBA00022692"/>
    </source>
</evidence>
<dbReference type="InterPro" id="IPR005828">
    <property type="entry name" value="MFS_sugar_transport-like"/>
</dbReference>
<evidence type="ECO:0000256" key="9">
    <source>
        <dbReference type="SAM" id="Phobius"/>
    </source>
</evidence>
<dbReference type="InterPro" id="IPR005829">
    <property type="entry name" value="Sugar_transporter_CS"/>
</dbReference>
<proteinExistence type="inferred from homology"/>
<organism evidence="11 12">
    <name type="scientific">Ranatra chinensis</name>
    <dbReference type="NCBI Taxonomy" id="642074"/>
    <lineage>
        <taxon>Eukaryota</taxon>
        <taxon>Metazoa</taxon>
        <taxon>Ecdysozoa</taxon>
        <taxon>Arthropoda</taxon>
        <taxon>Hexapoda</taxon>
        <taxon>Insecta</taxon>
        <taxon>Pterygota</taxon>
        <taxon>Neoptera</taxon>
        <taxon>Paraneoptera</taxon>
        <taxon>Hemiptera</taxon>
        <taxon>Heteroptera</taxon>
        <taxon>Panheteroptera</taxon>
        <taxon>Nepomorpha</taxon>
        <taxon>Nepidae</taxon>
        <taxon>Ranatrinae</taxon>
        <taxon>Ranatra</taxon>
    </lineage>
</organism>
<evidence type="ECO:0000256" key="1">
    <source>
        <dbReference type="ARBA" id="ARBA00004651"/>
    </source>
</evidence>
<evidence type="ECO:0000256" key="4">
    <source>
        <dbReference type="ARBA" id="ARBA00022597"/>
    </source>
</evidence>
<evidence type="ECO:0000313" key="12">
    <source>
        <dbReference type="Proteomes" id="UP001558652"/>
    </source>
</evidence>
<dbReference type="PROSITE" id="PS50850">
    <property type="entry name" value="MFS"/>
    <property type="match status" value="1"/>
</dbReference>
<feature type="transmembrane region" description="Helical" evidence="9">
    <location>
        <begin position="76"/>
        <end position="97"/>
    </location>
</feature>
<dbReference type="Gene3D" id="1.20.1250.20">
    <property type="entry name" value="MFS general substrate transporter like domains"/>
    <property type="match status" value="2"/>
</dbReference>
<keyword evidence="4" id="KW-0762">Sugar transport</keyword>
<evidence type="ECO:0000256" key="2">
    <source>
        <dbReference type="ARBA" id="ARBA00022448"/>
    </source>
</evidence>
<feature type="transmembrane region" description="Helical" evidence="9">
    <location>
        <begin position="246"/>
        <end position="268"/>
    </location>
</feature>
<comment type="caution">
    <text evidence="11">The sequence shown here is derived from an EMBL/GenBank/DDBJ whole genome shotgun (WGS) entry which is preliminary data.</text>
</comment>
<evidence type="ECO:0000256" key="6">
    <source>
        <dbReference type="ARBA" id="ARBA00022989"/>
    </source>
</evidence>
<dbReference type="EMBL" id="JBFDAA010000013">
    <property type="protein sequence ID" value="KAL1122919.1"/>
    <property type="molecule type" value="Genomic_DNA"/>
</dbReference>
<evidence type="ECO:0000256" key="8">
    <source>
        <dbReference type="ARBA" id="ARBA00024348"/>
    </source>
</evidence>
<dbReference type="PRINTS" id="PR00171">
    <property type="entry name" value="SUGRTRNSPORT"/>
</dbReference>
<feature type="transmembrane region" description="Helical" evidence="9">
    <location>
        <begin position="219"/>
        <end position="239"/>
    </location>
</feature>